<comment type="domain">
    <text evidence="4">The winged helix domain is involved in binding to DNA in the preinitiation complex.</text>
</comment>
<dbReference type="PIRSF" id="PIRSF006373">
    <property type="entry name" value="TF_E_archaea"/>
    <property type="match status" value="1"/>
</dbReference>
<dbReference type="HAMAP" id="MF_01909">
    <property type="entry name" value="TFE_arch"/>
    <property type="match status" value="1"/>
</dbReference>
<keyword evidence="3 4" id="KW-0804">Transcription</keyword>
<dbReference type="Pfam" id="PF08271">
    <property type="entry name" value="Zn_Ribbon_TF"/>
    <property type="match status" value="1"/>
</dbReference>
<dbReference type="PANTHER" id="PTHR13097:SF7">
    <property type="entry name" value="GENERAL TRANSCRIPTION FACTOR IIE SUBUNIT 1"/>
    <property type="match status" value="1"/>
</dbReference>
<dbReference type="InterPro" id="IPR036388">
    <property type="entry name" value="WH-like_DNA-bd_sf"/>
</dbReference>
<comment type="subunit">
    <text evidence="4">Monomer. Interaction with RNA polymerase subunits RpoF and RpoE is necessary for Tfe stimulatory transcription activity. Able to interact with Tbp and RNA polymerase in the absence of DNA promoter. Interacts both with the preinitiation and elongation complexes.</text>
</comment>
<dbReference type="CDD" id="cd00090">
    <property type="entry name" value="HTH_ARSR"/>
    <property type="match status" value="1"/>
</dbReference>
<evidence type="ECO:0000256" key="4">
    <source>
        <dbReference type="HAMAP-Rule" id="MF_01909"/>
    </source>
</evidence>
<dbReference type="InterPro" id="IPR016481">
    <property type="entry name" value="TF_E_archaea"/>
</dbReference>
<dbReference type="SUPFAM" id="SSF46785">
    <property type="entry name" value="Winged helix' DNA-binding domain"/>
    <property type="match status" value="1"/>
</dbReference>
<dbReference type="EMBL" id="DSAY01000077">
    <property type="protein sequence ID" value="HDP15009.1"/>
    <property type="molecule type" value="Genomic_DNA"/>
</dbReference>
<dbReference type="Gene3D" id="2.20.28.30">
    <property type="entry name" value="RNA polymerase ii, chain L"/>
    <property type="match status" value="1"/>
</dbReference>
<dbReference type="Pfam" id="PF02002">
    <property type="entry name" value="TFIIE_alpha"/>
    <property type="match status" value="1"/>
</dbReference>
<dbReference type="GO" id="GO:0006367">
    <property type="term" value="P:transcription initiation at RNA polymerase II promoter"/>
    <property type="evidence" value="ECO:0007669"/>
    <property type="project" value="InterPro"/>
</dbReference>
<dbReference type="AlphaFoldDB" id="A0A7C1GJ81"/>
<accession>A0A7C1GJ81</accession>
<evidence type="ECO:0000313" key="6">
    <source>
        <dbReference type="EMBL" id="HDP15009.1"/>
    </source>
</evidence>
<evidence type="ECO:0000256" key="1">
    <source>
        <dbReference type="ARBA" id="ARBA00023015"/>
    </source>
</evidence>
<dbReference type="PROSITE" id="PS51344">
    <property type="entry name" value="HTH_TFE_IIE"/>
    <property type="match status" value="1"/>
</dbReference>
<dbReference type="InterPro" id="IPR013137">
    <property type="entry name" value="Znf_TFIIB"/>
</dbReference>
<dbReference type="InterPro" id="IPR011991">
    <property type="entry name" value="ArsR-like_HTH"/>
</dbReference>
<comment type="similarity">
    <text evidence="4">Belongs to the TFE family.</text>
</comment>
<sequence>MSQNEVLAELAEKIFGEKAKKIMILLSNHVEISDDEIAKELDMDQAELRKILNELFEARLVKYRRARDENIGWYKYYWRITDEPLEVLLNDRKRLTLTILEKLLSLEEQAEVYVCPSCGARYSVVEAEDYGYTCPNCGEVLEPYDNSKRIRKIREAIQALKNYEPIASSGS</sequence>
<comment type="function">
    <text evidence="4">Transcription factor that plays a role in the activation of archaeal genes transcribed by RNA polymerase. Facilitates transcription initiation by enhancing TATA-box recognition by TATA-box-binding protein (Tbp), and transcription factor B (Tfb) and RNA polymerase recruitment. Not absolutely required for transcription in vitro, but particularly important in cases where Tbp or Tfb function is not optimal. It dynamically alters the nucleic acid-binding properties of RNA polymerases by stabilizing the initiation complex and destabilizing elongation complexes. Seems to translocate with the RNA polymerase following initiation and acts by binding to the non template strand of the transcription bubble in elongation complexes.</text>
</comment>
<dbReference type="GO" id="GO:0006355">
    <property type="term" value="P:regulation of DNA-templated transcription"/>
    <property type="evidence" value="ECO:0007669"/>
    <property type="project" value="InterPro"/>
</dbReference>
<dbReference type="InterPro" id="IPR017919">
    <property type="entry name" value="TFIIE/TFIIEa_HTH"/>
</dbReference>
<organism evidence="6">
    <name type="scientific">Thermofilum adornatum</name>
    <dbReference type="NCBI Taxonomy" id="1365176"/>
    <lineage>
        <taxon>Archaea</taxon>
        <taxon>Thermoproteota</taxon>
        <taxon>Thermoprotei</taxon>
        <taxon>Thermofilales</taxon>
        <taxon>Thermofilaceae</taxon>
        <taxon>Thermofilum</taxon>
    </lineage>
</organism>
<dbReference type="SMART" id="SM00531">
    <property type="entry name" value="TFIIE"/>
    <property type="match status" value="1"/>
</dbReference>
<evidence type="ECO:0000256" key="2">
    <source>
        <dbReference type="ARBA" id="ARBA00023125"/>
    </source>
</evidence>
<gene>
    <name evidence="4" type="primary">tfe</name>
    <name evidence="6" type="ORF">ENN26_04430</name>
</gene>
<keyword evidence="1 4" id="KW-0805">Transcription regulation</keyword>
<dbReference type="SUPFAM" id="SSF57783">
    <property type="entry name" value="Zinc beta-ribbon"/>
    <property type="match status" value="1"/>
</dbReference>
<dbReference type="GO" id="GO:0003677">
    <property type="term" value="F:DNA binding"/>
    <property type="evidence" value="ECO:0007669"/>
    <property type="project" value="UniProtKB-KW"/>
</dbReference>
<dbReference type="InterPro" id="IPR024550">
    <property type="entry name" value="TFIIEa/SarR/Rpc3_HTH_dom"/>
</dbReference>
<proteinExistence type="inferred from homology"/>
<evidence type="ECO:0000259" key="5">
    <source>
        <dbReference type="PROSITE" id="PS51344"/>
    </source>
</evidence>
<reference evidence="6" key="1">
    <citation type="journal article" date="2020" name="mSystems">
        <title>Genome- and Community-Level Interaction Insights into Carbon Utilization and Element Cycling Functions of Hydrothermarchaeota in Hydrothermal Sediment.</title>
        <authorList>
            <person name="Zhou Z."/>
            <person name="Liu Y."/>
            <person name="Xu W."/>
            <person name="Pan J."/>
            <person name="Luo Z.H."/>
            <person name="Li M."/>
        </authorList>
    </citation>
    <scope>NUCLEOTIDE SEQUENCE [LARGE SCALE GENOMIC DNA]</scope>
    <source>
        <strain evidence="6">SpSt-116</strain>
    </source>
</reference>
<dbReference type="PANTHER" id="PTHR13097">
    <property type="entry name" value="TRANSCRIPTION INITIATION FACTOR IIE, ALPHA SUBUNIT"/>
    <property type="match status" value="1"/>
</dbReference>
<feature type="domain" description="HTH TFE/IIEalpha-type" evidence="5">
    <location>
        <begin position="3"/>
        <end position="86"/>
    </location>
</feature>
<protein>
    <recommendedName>
        <fullName evidence="4">Transcription factor E</fullName>
        <shortName evidence="4">TFE</shortName>
    </recommendedName>
    <alternativeName>
        <fullName evidence="4">TFIIE subunit alpha homolog</fullName>
    </alternativeName>
    <alternativeName>
        <fullName evidence="4">Transcription initiation factor TFIIE</fullName>
    </alternativeName>
</protein>
<dbReference type="Gene3D" id="1.10.10.10">
    <property type="entry name" value="Winged helix-like DNA-binding domain superfamily/Winged helix DNA-binding domain"/>
    <property type="match status" value="1"/>
</dbReference>
<name>A0A7C1GJ81_9CREN</name>
<keyword evidence="2 4" id="KW-0238">DNA-binding</keyword>
<dbReference type="InterPro" id="IPR039997">
    <property type="entry name" value="TFE"/>
</dbReference>
<evidence type="ECO:0000256" key="3">
    <source>
        <dbReference type="ARBA" id="ARBA00023163"/>
    </source>
</evidence>
<comment type="caution">
    <text evidence="6">The sequence shown here is derived from an EMBL/GenBank/DDBJ whole genome shotgun (WGS) entry which is preliminary data.</text>
</comment>
<dbReference type="InterPro" id="IPR036390">
    <property type="entry name" value="WH_DNA-bd_sf"/>
</dbReference>
<dbReference type="InterPro" id="IPR002853">
    <property type="entry name" value="TFIIE_asu"/>
</dbReference>